<protein>
    <submittedName>
        <fullName evidence="8">ZN436 protein</fullName>
    </submittedName>
</protein>
<dbReference type="PROSITE" id="PS50157">
    <property type="entry name" value="ZINC_FINGER_C2H2_2"/>
    <property type="match status" value="1"/>
</dbReference>
<feature type="domain" description="C2H2-type" evidence="7">
    <location>
        <begin position="69"/>
        <end position="88"/>
    </location>
</feature>
<dbReference type="AlphaFoldDB" id="A0A7L0NQG1"/>
<name>A0A7L0NQG1_9PASS</name>
<feature type="non-terminal residue" evidence="8">
    <location>
        <position position="88"/>
    </location>
</feature>
<evidence type="ECO:0000256" key="6">
    <source>
        <dbReference type="SAM" id="MobiDB-lite"/>
    </source>
</evidence>
<keyword evidence="4" id="KW-0862">Zinc</keyword>
<accession>A0A7L0NQG1</accession>
<dbReference type="InterPro" id="IPR036236">
    <property type="entry name" value="Znf_C2H2_sf"/>
</dbReference>
<dbReference type="FunFam" id="3.30.160.60:FF:001049">
    <property type="entry name" value="zinc finger protein 319"/>
    <property type="match status" value="1"/>
</dbReference>
<dbReference type="Proteomes" id="UP000520463">
    <property type="component" value="Unassembled WGS sequence"/>
</dbReference>
<feature type="compositionally biased region" description="Gly residues" evidence="6">
    <location>
        <begin position="11"/>
        <end position="20"/>
    </location>
</feature>
<evidence type="ECO:0000259" key="7">
    <source>
        <dbReference type="PROSITE" id="PS50157"/>
    </source>
</evidence>
<organism evidence="8 9">
    <name type="scientific">Formicarius rufipectus</name>
    <dbReference type="NCBI Taxonomy" id="1118560"/>
    <lineage>
        <taxon>Eukaryota</taxon>
        <taxon>Metazoa</taxon>
        <taxon>Chordata</taxon>
        <taxon>Craniata</taxon>
        <taxon>Vertebrata</taxon>
        <taxon>Euteleostomi</taxon>
        <taxon>Archelosauria</taxon>
        <taxon>Archosauria</taxon>
        <taxon>Dinosauria</taxon>
        <taxon>Saurischia</taxon>
        <taxon>Theropoda</taxon>
        <taxon>Coelurosauria</taxon>
        <taxon>Aves</taxon>
        <taxon>Neognathae</taxon>
        <taxon>Neoaves</taxon>
        <taxon>Telluraves</taxon>
        <taxon>Australaves</taxon>
        <taxon>Passeriformes</taxon>
        <taxon>Formicariidae</taxon>
        <taxon>Formicarius</taxon>
    </lineage>
</organism>
<dbReference type="SUPFAM" id="SSF57667">
    <property type="entry name" value="beta-beta-alpha zinc fingers"/>
    <property type="match status" value="1"/>
</dbReference>
<evidence type="ECO:0000313" key="8">
    <source>
        <dbReference type="EMBL" id="NXK94842.1"/>
    </source>
</evidence>
<evidence type="ECO:0000256" key="5">
    <source>
        <dbReference type="PROSITE-ProRule" id="PRU00042"/>
    </source>
</evidence>
<dbReference type="GO" id="GO:0008270">
    <property type="term" value="F:zinc ion binding"/>
    <property type="evidence" value="ECO:0007669"/>
    <property type="project" value="UniProtKB-KW"/>
</dbReference>
<reference evidence="8 9" key="1">
    <citation type="submission" date="2019-09" db="EMBL/GenBank/DDBJ databases">
        <title>Bird 10,000 Genomes (B10K) Project - Family phase.</title>
        <authorList>
            <person name="Zhang G."/>
        </authorList>
    </citation>
    <scope>NUCLEOTIDE SEQUENCE [LARGE SCALE GENOMIC DNA]</scope>
    <source>
        <strain evidence="8">B10K-DU-001-43</strain>
        <tissue evidence="8">Muscle</tissue>
    </source>
</reference>
<evidence type="ECO:0000256" key="2">
    <source>
        <dbReference type="ARBA" id="ARBA00022737"/>
    </source>
</evidence>
<feature type="non-terminal residue" evidence="8">
    <location>
        <position position="1"/>
    </location>
</feature>
<feature type="compositionally biased region" description="Basic residues" evidence="6">
    <location>
        <begin position="1"/>
        <end position="10"/>
    </location>
</feature>
<dbReference type="Gene3D" id="3.30.160.60">
    <property type="entry name" value="Classic Zinc Finger"/>
    <property type="match status" value="1"/>
</dbReference>
<dbReference type="InterPro" id="IPR013087">
    <property type="entry name" value="Znf_C2H2_type"/>
</dbReference>
<keyword evidence="1" id="KW-0479">Metal-binding</keyword>
<comment type="caution">
    <text evidence="8">The sequence shown here is derived from an EMBL/GenBank/DDBJ whole genome shotgun (WGS) entry which is preliminary data.</text>
</comment>
<evidence type="ECO:0000313" key="9">
    <source>
        <dbReference type="Proteomes" id="UP000520463"/>
    </source>
</evidence>
<evidence type="ECO:0000256" key="4">
    <source>
        <dbReference type="ARBA" id="ARBA00022833"/>
    </source>
</evidence>
<feature type="region of interest" description="Disordered" evidence="6">
    <location>
        <begin position="1"/>
        <end position="43"/>
    </location>
</feature>
<gene>
    <name evidence="8" type="primary">Znf436_0</name>
    <name evidence="8" type="ORF">FORRUF_R14852</name>
</gene>
<evidence type="ECO:0000256" key="3">
    <source>
        <dbReference type="ARBA" id="ARBA00022771"/>
    </source>
</evidence>
<proteinExistence type="predicted"/>
<dbReference type="EMBL" id="VXAU01004455">
    <property type="protein sequence ID" value="NXK94842.1"/>
    <property type="molecule type" value="Genomic_DNA"/>
</dbReference>
<keyword evidence="2" id="KW-0677">Repeat</keyword>
<evidence type="ECO:0000256" key="1">
    <source>
        <dbReference type="ARBA" id="ARBA00022723"/>
    </source>
</evidence>
<sequence>GAALLKHQRAHGGGAHGGAAGQPQKCQDCGKNRGGAGAARPRGQQCLDCGREADPGAGEAEAAAPEKPYKCGECGKGFGQRSALVKHR</sequence>
<keyword evidence="3 5" id="KW-0863">Zinc-finger</keyword>
<keyword evidence="9" id="KW-1185">Reference proteome</keyword>